<dbReference type="Proteomes" id="UP001161017">
    <property type="component" value="Unassembled WGS sequence"/>
</dbReference>
<accession>A0AA43TYU1</accession>
<keyword evidence="2" id="KW-1185">Reference proteome</keyword>
<evidence type="ECO:0000313" key="2">
    <source>
        <dbReference type="Proteomes" id="UP001161017"/>
    </source>
</evidence>
<dbReference type="EMBL" id="JAPUFD010000022">
    <property type="protein sequence ID" value="MDI1493038.1"/>
    <property type="molecule type" value="Genomic_DNA"/>
</dbReference>
<dbReference type="AlphaFoldDB" id="A0AA43TYU1"/>
<protein>
    <submittedName>
        <fullName evidence="1">Uncharacterized protein</fullName>
    </submittedName>
</protein>
<reference evidence="1" key="1">
    <citation type="journal article" date="2023" name="Genome Biol. Evol.">
        <title>First Whole Genome Sequence and Flow Cytometry Genome Size Data for the Lichen-Forming Fungus Ramalina farinacea (Ascomycota).</title>
        <authorList>
            <person name="Llewellyn T."/>
            <person name="Mian S."/>
            <person name="Hill R."/>
            <person name="Leitch I.J."/>
            <person name="Gaya E."/>
        </authorList>
    </citation>
    <scope>NUCLEOTIDE SEQUENCE</scope>
    <source>
        <strain evidence="1">LIQ254RAFAR</strain>
    </source>
</reference>
<name>A0AA43TYU1_9LECA</name>
<gene>
    <name evidence="1" type="ORF">OHK93_004822</name>
</gene>
<sequence length="258" mass="29722">MEGSNIYERLLFSNEQAHELSNGCAFRIRVGDVSSHPSRTQFRFMSNRIVGTSQWVTYGSWPGLHIDYLAKPIKRSWTSIMRVNSQIHRECCETLYGRHVFEFGDQIECIVPFLQDLTDVGRASLKRISITKRLLTSQKDFDKCEWQTACDYIARNLSLDHLYLVIRGVRARSKGQSGSRDSSSSDNSRLSTELFMKDEKFEWARQLSTAKVLKELHVSAELDEMYLPKSEFMDFYAAFSNVIETDFAGHLKGIMLCD</sequence>
<evidence type="ECO:0000313" key="1">
    <source>
        <dbReference type="EMBL" id="MDI1493038.1"/>
    </source>
</evidence>
<comment type="caution">
    <text evidence="1">The sequence shown here is derived from an EMBL/GenBank/DDBJ whole genome shotgun (WGS) entry which is preliminary data.</text>
</comment>
<proteinExistence type="predicted"/>
<organism evidence="1 2">
    <name type="scientific">Ramalina farinacea</name>
    <dbReference type="NCBI Taxonomy" id="258253"/>
    <lineage>
        <taxon>Eukaryota</taxon>
        <taxon>Fungi</taxon>
        <taxon>Dikarya</taxon>
        <taxon>Ascomycota</taxon>
        <taxon>Pezizomycotina</taxon>
        <taxon>Lecanoromycetes</taxon>
        <taxon>OSLEUM clade</taxon>
        <taxon>Lecanoromycetidae</taxon>
        <taxon>Lecanorales</taxon>
        <taxon>Lecanorineae</taxon>
        <taxon>Ramalinaceae</taxon>
        <taxon>Ramalina</taxon>
    </lineage>
</organism>